<organism evidence="1 2">
    <name type="scientific">Bacillus cereus</name>
    <dbReference type="NCBI Taxonomy" id="1396"/>
    <lineage>
        <taxon>Bacteria</taxon>
        <taxon>Bacillati</taxon>
        <taxon>Bacillota</taxon>
        <taxon>Bacilli</taxon>
        <taxon>Bacillales</taxon>
        <taxon>Bacillaceae</taxon>
        <taxon>Bacillus</taxon>
        <taxon>Bacillus cereus group</taxon>
    </lineage>
</organism>
<proteinExistence type="predicted"/>
<dbReference type="RefSeq" id="WP_098127077.1">
    <property type="nucleotide sequence ID" value="NZ_NUAN01000111.1"/>
</dbReference>
<dbReference type="AlphaFoldDB" id="A0A9X6UAC5"/>
<dbReference type="Pfam" id="PF06356">
    <property type="entry name" value="DUF1064"/>
    <property type="match status" value="1"/>
</dbReference>
<dbReference type="Gene3D" id="3.40.91.30">
    <property type="match status" value="1"/>
</dbReference>
<comment type="caution">
    <text evidence="1">The sequence shown here is derived from an EMBL/GenBank/DDBJ whole genome shotgun (WGS) entry which is preliminary data.</text>
</comment>
<evidence type="ECO:0000313" key="2">
    <source>
        <dbReference type="Proteomes" id="UP000220691"/>
    </source>
</evidence>
<accession>A0A9X6UAC5</accession>
<gene>
    <name evidence="1" type="ORF">CN553_18070</name>
</gene>
<evidence type="ECO:0000313" key="1">
    <source>
        <dbReference type="EMBL" id="PEN94041.1"/>
    </source>
</evidence>
<protein>
    <recommendedName>
        <fullName evidence="3">DUF1064 domain-containing protein</fullName>
    </recommendedName>
</protein>
<sequence>MSKYNNKKVHLDDYVFDSQAEAHYYESLKIRYARGEVQRFERQPIFKLQPAFKKQDKSFQAITYIADFLVYLPNGEVEVIDIKGVITETFNVKRKLFEYTYPHLQLILLKHVKKYGGFITLDEYNKLQRAEKKAKKQNKGSGS</sequence>
<dbReference type="InterPro" id="IPR009414">
    <property type="entry name" value="DUF1064"/>
</dbReference>
<evidence type="ECO:0008006" key="3">
    <source>
        <dbReference type="Google" id="ProtNLM"/>
    </source>
</evidence>
<reference evidence="1 2" key="1">
    <citation type="submission" date="2017-09" db="EMBL/GenBank/DDBJ databases">
        <title>Large-scale bioinformatics analysis of Bacillus genomes uncovers conserved roles of natural products in bacterial physiology.</title>
        <authorList>
            <consortium name="Agbiome Team Llc"/>
            <person name="Bleich R.M."/>
            <person name="Kirk G.J."/>
            <person name="Santa Maria K.C."/>
            <person name="Allen S.E."/>
            <person name="Farag S."/>
            <person name="Shank E.A."/>
            <person name="Bowers A."/>
        </authorList>
    </citation>
    <scope>NUCLEOTIDE SEQUENCE [LARGE SCALE GENOMIC DNA]</scope>
    <source>
        <strain evidence="1 2">AFS027647</strain>
    </source>
</reference>
<dbReference type="EMBL" id="NUAN01000111">
    <property type="protein sequence ID" value="PEN94041.1"/>
    <property type="molecule type" value="Genomic_DNA"/>
</dbReference>
<name>A0A9X6UAC5_BACCE</name>
<dbReference type="Proteomes" id="UP000220691">
    <property type="component" value="Unassembled WGS sequence"/>
</dbReference>